<evidence type="ECO:0000256" key="2">
    <source>
        <dbReference type="ARBA" id="ARBA00023125"/>
    </source>
</evidence>
<dbReference type="Gene3D" id="1.10.10.10">
    <property type="entry name" value="Winged helix-like DNA-binding domain superfamily/Winged helix DNA-binding domain"/>
    <property type="match status" value="1"/>
</dbReference>
<keyword evidence="3" id="KW-0804">Transcription</keyword>
<keyword evidence="6" id="KW-1185">Reference proteome</keyword>
<evidence type="ECO:0000313" key="6">
    <source>
        <dbReference type="Proteomes" id="UP001199469"/>
    </source>
</evidence>
<dbReference type="InterPro" id="IPR008920">
    <property type="entry name" value="TF_FadR/GntR_C"/>
</dbReference>
<dbReference type="Pfam" id="PF07729">
    <property type="entry name" value="FCD"/>
    <property type="match status" value="1"/>
</dbReference>
<dbReference type="PANTHER" id="PTHR43537:SF44">
    <property type="entry name" value="GNTR FAMILY REGULATORY PROTEIN"/>
    <property type="match status" value="1"/>
</dbReference>
<gene>
    <name evidence="5" type="ORF">LQ327_26380</name>
</gene>
<comment type="caution">
    <text evidence="5">The sequence shown here is derived from an EMBL/GenBank/DDBJ whole genome shotgun (WGS) entry which is preliminary data.</text>
</comment>
<dbReference type="EMBL" id="JAJNDB010000007">
    <property type="protein sequence ID" value="MCD2196903.1"/>
    <property type="molecule type" value="Genomic_DNA"/>
</dbReference>
<accession>A0ABS8PFX3</accession>
<keyword evidence="2" id="KW-0238">DNA-binding</keyword>
<dbReference type="SUPFAM" id="SSF46785">
    <property type="entry name" value="Winged helix' DNA-binding domain"/>
    <property type="match status" value="1"/>
</dbReference>
<keyword evidence="1" id="KW-0805">Transcription regulation</keyword>
<dbReference type="InterPro" id="IPR036390">
    <property type="entry name" value="WH_DNA-bd_sf"/>
</dbReference>
<dbReference type="InterPro" id="IPR011711">
    <property type="entry name" value="GntR_C"/>
</dbReference>
<evidence type="ECO:0000256" key="3">
    <source>
        <dbReference type="ARBA" id="ARBA00023163"/>
    </source>
</evidence>
<reference evidence="5 6" key="1">
    <citation type="submission" date="2021-11" db="EMBL/GenBank/DDBJ databases">
        <title>Draft genome sequence of Actinomycetospora sp. SF1 isolated from the rhizosphere soil.</title>
        <authorList>
            <person name="Duangmal K."/>
            <person name="Chantavorakit T."/>
        </authorList>
    </citation>
    <scope>NUCLEOTIDE SEQUENCE [LARGE SCALE GENOMIC DNA]</scope>
    <source>
        <strain evidence="5 6">TBRC 5722</strain>
    </source>
</reference>
<dbReference type="SMART" id="SM00895">
    <property type="entry name" value="FCD"/>
    <property type="match status" value="1"/>
</dbReference>
<feature type="domain" description="GntR C-terminal" evidence="4">
    <location>
        <begin position="107"/>
        <end position="230"/>
    </location>
</feature>
<dbReference type="PANTHER" id="PTHR43537">
    <property type="entry name" value="TRANSCRIPTIONAL REGULATOR, GNTR FAMILY"/>
    <property type="match status" value="1"/>
</dbReference>
<evidence type="ECO:0000313" key="5">
    <source>
        <dbReference type="EMBL" id="MCD2196903.1"/>
    </source>
</evidence>
<dbReference type="RefSeq" id="WP_230738798.1">
    <property type="nucleotide sequence ID" value="NZ_JAJNDB010000007.1"/>
</dbReference>
<dbReference type="SUPFAM" id="SSF48008">
    <property type="entry name" value="GntR ligand-binding domain-like"/>
    <property type="match status" value="1"/>
</dbReference>
<dbReference type="Proteomes" id="UP001199469">
    <property type="component" value="Unassembled WGS sequence"/>
</dbReference>
<dbReference type="InterPro" id="IPR036388">
    <property type="entry name" value="WH-like_DNA-bd_sf"/>
</dbReference>
<proteinExistence type="predicted"/>
<dbReference type="InterPro" id="IPR000524">
    <property type="entry name" value="Tscrpt_reg_HTH_GntR"/>
</dbReference>
<dbReference type="Gene3D" id="1.20.120.530">
    <property type="entry name" value="GntR ligand-binding domain-like"/>
    <property type="match status" value="1"/>
</dbReference>
<evidence type="ECO:0000256" key="1">
    <source>
        <dbReference type="ARBA" id="ARBA00023015"/>
    </source>
</evidence>
<sequence>MTEGPAERQHEAGVVPRTRAEHLAARLEARIRTLAPGAPVGTIEELRTESGFARATVSEAVRLLADRGVLVVRPGRGGGLFAAEQGPVVRMRRTLLAAANRPTEVADAVELRNQLEELIDLGAARCCGEADAAELRSRLRAMEVAADWGGFVRATWALHERIAELCPNAMARAVYVATLGHLGTTSPQLESDDARSYRGRRLQVHVDLVDAITAGDDAAVRAAVARHHHTD</sequence>
<protein>
    <submittedName>
        <fullName evidence="5">FCD domain-containing protein</fullName>
    </submittedName>
</protein>
<dbReference type="Pfam" id="PF00392">
    <property type="entry name" value="GntR"/>
    <property type="match status" value="1"/>
</dbReference>
<name>A0ABS8PFX3_9PSEU</name>
<organism evidence="5 6">
    <name type="scientific">Actinomycetospora endophytica</name>
    <dbReference type="NCBI Taxonomy" id="2291215"/>
    <lineage>
        <taxon>Bacteria</taxon>
        <taxon>Bacillati</taxon>
        <taxon>Actinomycetota</taxon>
        <taxon>Actinomycetes</taxon>
        <taxon>Pseudonocardiales</taxon>
        <taxon>Pseudonocardiaceae</taxon>
        <taxon>Actinomycetospora</taxon>
    </lineage>
</organism>
<evidence type="ECO:0000259" key="4">
    <source>
        <dbReference type="SMART" id="SM00895"/>
    </source>
</evidence>